<feature type="compositionally biased region" description="Low complexity" evidence="2">
    <location>
        <begin position="285"/>
        <end position="301"/>
    </location>
</feature>
<dbReference type="InterPro" id="IPR026081">
    <property type="entry name" value="DISC1"/>
</dbReference>
<reference evidence="3" key="1">
    <citation type="submission" date="2022-10" db="EMBL/GenBank/DDBJ databases">
        <authorList>
            <person name="Chen Y."/>
            <person name="Dougan E. K."/>
            <person name="Chan C."/>
            <person name="Rhodes N."/>
            <person name="Thang M."/>
        </authorList>
    </citation>
    <scope>NUCLEOTIDE SEQUENCE</scope>
</reference>
<feature type="region of interest" description="Disordered" evidence="2">
    <location>
        <begin position="1"/>
        <end position="31"/>
    </location>
</feature>
<feature type="compositionally biased region" description="Polar residues" evidence="2">
    <location>
        <begin position="52"/>
        <end position="69"/>
    </location>
</feature>
<keyword evidence="5" id="KW-1185">Reference proteome</keyword>
<keyword evidence="1" id="KW-0175">Coiled coil</keyword>
<feature type="region of interest" description="Disordered" evidence="2">
    <location>
        <begin position="48"/>
        <end position="137"/>
    </location>
</feature>
<proteinExistence type="predicted"/>
<dbReference type="GO" id="GO:0045111">
    <property type="term" value="C:intermediate filament cytoskeleton"/>
    <property type="evidence" value="ECO:0007669"/>
    <property type="project" value="TreeGrafter"/>
</dbReference>
<evidence type="ECO:0000313" key="3">
    <source>
        <dbReference type="EMBL" id="CAI3990716.1"/>
    </source>
</evidence>
<feature type="region of interest" description="Disordered" evidence="2">
    <location>
        <begin position="872"/>
        <end position="953"/>
    </location>
</feature>
<dbReference type="Proteomes" id="UP001152797">
    <property type="component" value="Unassembled WGS sequence"/>
</dbReference>
<feature type="compositionally biased region" description="Low complexity" evidence="2">
    <location>
        <begin position="924"/>
        <end position="953"/>
    </location>
</feature>
<gene>
    <name evidence="3" type="ORF">C1SCF055_LOCUS17678</name>
</gene>
<feature type="region of interest" description="Disordered" evidence="2">
    <location>
        <begin position="1018"/>
        <end position="1048"/>
    </location>
</feature>
<dbReference type="GO" id="GO:0005815">
    <property type="term" value="C:microtubule organizing center"/>
    <property type="evidence" value="ECO:0007669"/>
    <property type="project" value="TreeGrafter"/>
</dbReference>
<evidence type="ECO:0000313" key="4">
    <source>
        <dbReference type="EMBL" id="CAL4778028.1"/>
    </source>
</evidence>
<dbReference type="PANTHER" id="PTHR14332:SF3">
    <property type="entry name" value="DISRUPTED IN SCHIZOPHRENIA 1 PROTEIN"/>
    <property type="match status" value="1"/>
</dbReference>
<evidence type="ECO:0000256" key="2">
    <source>
        <dbReference type="SAM" id="MobiDB-lite"/>
    </source>
</evidence>
<dbReference type="OrthoDB" id="440542at2759"/>
<dbReference type="AlphaFoldDB" id="A0A9P1CI93"/>
<reference evidence="4 5" key="2">
    <citation type="submission" date="2024-05" db="EMBL/GenBank/DDBJ databases">
        <authorList>
            <person name="Chen Y."/>
            <person name="Shah S."/>
            <person name="Dougan E. K."/>
            <person name="Thang M."/>
            <person name="Chan C."/>
        </authorList>
    </citation>
    <scope>NUCLEOTIDE SEQUENCE [LARGE SCALE GENOMIC DNA]</scope>
</reference>
<evidence type="ECO:0000313" key="5">
    <source>
        <dbReference type="Proteomes" id="UP001152797"/>
    </source>
</evidence>
<dbReference type="EMBL" id="CAMXCT020001504">
    <property type="protein sequence ID" value="CAL1144091.1"/>
    <property type="molecule type" value="Genomic_DNA"/>
</dbReference>
<comment type="caution">
    <text evidence="3">The sequence shown here is derived from an EMBL/GenBank/DDBJ whole genome shotgun (WGS) entry which is preliminary data.</text>
</comment>
<dbReference type="GO" id="GO:0005874">
    <property type="term" value="C:microtubule"/>
    <property type="evidence" value="ECO:0007669"/>
    <property type="project" value="TreeGrafter"/>
</dbReference>
<feature type="coiled-coil region" evidence="1">
    <location>
        <begin position="756"/>
        <end position="804"/>
    </location>
</feature>
<feature type="compositionally biased region" description="Basic and acidic residues" evidence="2">
    <location>
        <begin position="272"/>
        <end position="284"/>
    </location>
</feature>
<dbReference type="EMBL" id="CAMXCT030001504">
    <property type="protein sequence ID" value="CAL4778028.1"/>
    <property type="molecule type" value="Genomic_DNA"/>
</dbReference>
<feature type="compositionally biased region" description="Acidic residues" evidence="2">
    <location>
        <begin position="1039"/>
        <end position="1048"/>
    </location>
</feature>
<organism evidence="3">
    <name type="scientific">Cladocopium goreaui</name>
    <dbReference type="NCBI Taxonomy" id="2562237"/>
    <lineage>
        <taxon>Eukaryota</taxon>
        <taxon>Sar</taxon>
        <taxon>Alveolata</taxon>
        <taxon>Dinophyceae</taxon>
        <taxon>Suessiales</taxon>
        <taxon>Symbiodiniaceae</taxon>
        <taxon>Cladocopium</taxon>
    </lineage>
</organism>
<dbReference type="PANTHER" id="PTHR14332">
    <property type="entry name" value="DISRUPTED IN SCHIZOPHRENIA 1 PROTEIN"/>
    <property type="match status" value="1"/>
</dbReference>
<feature type="compositionally biased region" description="Basic and acidic residues" evidence="2">
    <location>
        <begin position="103"/>
        <end position="115"/>
    </location>
</feature>
<sequence length="1048" mass="115524">MASPFEGLPTQTEGKEDAGSQAADVFGAQPGGFGESGTSVFSFLNSAAEAPGTSQPPGESVFSFLNSADVSEPAPITSPPQESSPLAGGSAFAFLGGGSQSSDRPEHAERLDHLEVPSPAPLSVPSAPSAPSMPSVPVATLPAAVPMVSSMHVASSAPFTESAPAETGIRKKTRKALLPGHASRPQEAGVEATRPVIPVVEETEEKPPLEAQASKPPPPPEPVSQETFHHTPHVPALDQLAESEPERPKEPQSEPPRMEQADSLPAPVPEVVEQKAGYETERPAQAEPVQQHVPQHVPTVESSYVPQKLPERPAEPSPEPKVKPKPPPPPPPTPEEQLQRAFNVSGVWQWLEGQLVNSEKEQKQLLEAEASCLSASQQTADNIAALRQKLEATEADQNSLCDKEQYEEADALDAQIQELKDLISRELEEVASGAKKLVIFAENLLGLTRDRASLSTKALERVEALQLEGKEAFKETEERCQRRVSAEEARMESERKRMDLAQSHLQKDSQNLQEEWQQVNEAIDQQTTEDVAERDKAVSQRGELDEEIQELERLLASKLEQRKELTQVIDSCDIRIACIRSKFEKQLGRLEGKQKRLEEAQKEMDMDTQQVSQMEAELQKEREALKEQEVQHQRQMKEIRKTSKELRRQRWFLAEVIQHRVVWQKLMEPHRDSLSEERFAPDQARSKWEETTQKCLELSATSASQEAEAAKLRSQIDGHVQMLPNLEAEKKLAVASRSFKEAGRLTEEIRRRQEGKEKFEAELEALQAGLAAAREALATCRQSEQEAQAELLKVEENCAVEELRVLRHQVTDLQELCKSPALSVNDRRLYEQEICVMQRQQEHLSKKYSVDVATLEDIPKDVIGELQDKNDMELPSESEEEELGQVPNGTSEPGLVQEKEDPAPATSTDIPEETSEGKVEDIAASDVASPAAASPAAASPAASPANAAGALSPAAVKERVGHLKTLIEELKVKIDGVEPEIEKACEVENFDLAEELETQRKDLAQQLTDFGKELEVLQKDMPSEEAIEQPEADAKPEEKEEADAADET</sequence>
<name>A0A9P1CI93_9DINO</name>
<evidence type="ECO:0000256" key="1">
    <source>
        <dbReference type="SAM" id="Coils"/>
    </source>
</evidence>
<feature type="compositionally biased region" description="Pro residues" evidence="2">
    <location>
        <begin position="323"/>
        <end position="334"/>
    </location>
</feature>
<feature type="compositionally biased region" description="Basic and acidic residues" evidence="2">
    <location>
        <begin position="244"/>
        <end position="260"/>
    </location>
</feature>
<feature type="coiled-coil region" evidence="1">
    <location>
        <begin position="509"/>
        <end position="649"/>
    </location>
</feature>
<feature type="compositionally biased region" description="Acidic residues" evidence="2">
    <location>
        <begin position="874"/>
        <end position="883"/>
    </location>
</feature>
<dbReference type="EMBL" id="CAMXCT010001504">
    <property type="protein sequence ID" value="CAI3990716.1"/>
    <property type="molecule type" value="Genomic_DNA"/>
</dbReference>
<accession>A0A9P1CI93</accession>
<feature type="compositionally biased region" description="Basic and acidic residues" evidence="2">
    <location>
        <begin position="309"/>
        <end position="322"/>
    </location>
</feature>
<feature type="region of interest" description="Disordered" evidence="2">
    <location>
        <begin position="151"/>
        <end position="338"/>
    </location>
</feature>
<feature type="coiled-coil region" evidence="1">
    <location>
        <begin position="376"/>
        <end position="429"/>
    </location>
</feature>
<feature type="compositionally biased region" description="Low complexity" evidence="2">
    <location>
        <begin position="121"/>
        <end position="137"/>
    </location>
</feature>
<protein>
    <submittedName>
        <fullName evidence="3">Uncharacterized protein</fullName>
    </submittedName>
</protein>